<dbReference type="InterPro" id="IPR050109">
    <property type="entry name" value="HTH-type_TetR-like_transc_reg"/>
</dbReference>
<gene>
    <name evidence="4" type="ORF">VB146_13225</name>
</gene>
<dbReference type="RefSeq" id="WP_193395319.1">
    <property type="nucleotide sequence ID" value="NZ_JAYFSN010000014.1"/>
</dbReference>
<dbReference type="PROSITE" id="PS50977">
    <property type="entry name" value="HTH_TETR_2"/>
    <property type="match status" value="1"/>
</dbReference>
<dbReference type="SUPFAM" id="SSF46689">
    <property type="entry name" value="Homeodomain-like"/>
    <property type="match status" value="1"/>
</dbReference>
<dbReference type="Gene3D" id="1.10.357.10">
    <property type="entry name" value="Tetracycline Repressor, domain 2"/>
    <property type="match status" value="1"/>
</dbReference>
<feature type="domain" description="HTH tetR-type" evidence="3">
    <location>
        <begin position="13"/>
        <end position="73"/>
    </location>
</feature>
<dbReference type="PANTHER" id="PTHR30055:SF119">
    <property type="entry name" value="NALC"/>
    <property type="match status" value="1"/>
</dbReference>
<evidence type="ECO:0000313" key="5">
    <source>
        <dbReference type="Proteomes" id="UP001303614"/>
    </source>
</evidence>
<dbReference type="InterPro" id="IPR001647">
    <property type="entry name" value="HTH_TetR"/>
</dbReference>
<dbReference type="PANTHER" id="PTHR30055">
    <property type="entry name" value="HTH-TYPE TRANSCRIPTIONAL REGULATOR RUTR"/>
    <property type="match status" value="1"/>
</dbReference>
<organism evidence="4 5">
    <name type="scientific">Xanthomonas floridensis</name>
    <dbReference type="NCBI Taxonomy" id="1843580"/>
    <lineage>
        <taxon>Bacteria</taxon>
        <taxon>Pseudomonadati</taxon>
        <taxon>Pseudomonadota</taxon>
        <taxon>Gammaproteobacteria</taxon>
        <taxon>Lysobacterales</taxon>
        <taxon>Lysobacteraceae</taxon>
        <taxon>Xanthomonas</taxon>
    </lineage>
</organism>
<dbReference type="InterPro" id="IPR009057">
    <property type="entry name" value="Homeodomain-like_sf"/>
</dbReference>
<dbReference type="Gene3D" id="1.10.10.60">
    <property type="entry name" value="Homeodomain-like"/>
    <property type="match status" value="1"/>
</dbReference>
<accession>A0ABU5PYW6</accession>
<evidence type="ECO:0000256" key="2">
    <source>
        <dbReference type="PROSITE-ProRule" id="PRU00335"/>
    </source>
</evidence>
<evidence type="ECO:0000259" key="3">
    <source>
        <dbReference type="PROSITE" id="PS50977"/>
    </source>
</evidence>
<comment type="caution">
    <text evidence="4">The sequence shown here is derived from an EMBL/GenBank/DDBJ whole genome shotgun (WGS) entry which is preliminary data.</text>
</comment>
<proteinExistence type="predicted"/>
<feature type="DNA-binding region" description="H-T-H motif" evidence="2">
    <location>
        <begin position="36"/>
        <end position="55"/>
    </location>
</feature>
<dbReference type="Proteomes" id="UP001303614">
    <property type="component" value="Unassembled WGS sequence"/>
</dbReference>
<dbReference type="EMBL" id="JAYFSO010000016">
    <property type="protein sequence ID" value="MEA5124798.1"/>
    <property type="molecule type" value="Genomic_DNA"/>
</dbReference>
<keyword evidence="1 2" id="KW-0238">DNA-binding</keyword>
<reference evidence="4 5" key="1">
    <citation type="submission" date="2023-12" db="EMBL/GenBank/DDBJ databases">
        <title>Genome sequencing of Xanthomonas floridensis.</title>
        <authorList>
            <person name="Greer S."/>
            <person name="Harrison J."/>
            <person name="Grant M."/>
            <person name="Vicente J."/>
            <person name="Studholme D."/>
        </authorList>
    </citation>
    <scope>NUCLEOTIDE SEQUENCE [LARGE SCALE GENOMIC DNA]</scope>
    <source>
        <strain evidence="4 5">WHRI 8848</strain>
    </source>
</reference>
<evidence type="ECO:0000256" key="1">
    <source>
        <dbReference type="ARBA" id="ARBA00023125"/>
    </source>
</evidence>
<evidence type="ECO:0000313" key="4">
    <source>
        <dbReference type="EMBL" id="MEA5124798.1"/>
    </source>
</evidence>
<dbReference type="Pfam" id="PF14246">
    <property type="entry name" value="TetR_C_7"/>
    <property type="match status" value="1"/>
</dbReference>
<protein>
    <submittedName>
        <fullName evidence="4">TetR/AcrR family transcriptional regulator</fullName>
    </submittedName>
</protein>
<dbReference type="Pfam" id="PF00440">
    <property type="entry name" value="TetR_N"/>
    <property type="match status" value="1"/>
</dbReference>
<keyword evidence="5" id="KW-1185">Reference proteome</keyword>
<sequence length="213" mass="22996">MNQQEDAMRVRTEEKRDAIVQAASEVFLEHGFEGASMSLIAARVGGSKRTLYGYFPSKEELFVAVAMAMADSYIEPLLVTLEQTDAPPEQALLRFGQDILAFVCAPESVTVLRTVIGVAGRSDVGALFYRSGPGEGLLRVAHYLQAQMDKGALRRADATLASRQLSALLEAETLMPCLFGALEDPSPEYLREATQRAVALFLAGYGCKTGATA</sequence>
<dbReference type="PRINTS" id="PR00455">
    <property type="entry name" value="HTHTETR"/>
</dbReference>
<name>A0ABU5PYW6_9XANT</name>
<dbReference type="InterPro" id="IPR039536">
    <property type="entry name" value="TetR_C_Proteobacteria"/>
</dbReference>